<evidence type="ECO:0000256" key="4">
    <source>
        <dbReference type="ARBA" id="ARBA00014689"/>
    </source>
</evidence>
<keyword evidence="11" id="KW-0472">Membrane</keyword>
<dbReference type="OrthoDB" id="2375888at2"/>
<dbReference type="Pfam" id="PF03626">
    <property type="entry name" value="COX4_pro"/>
    <property type="match status" value="1"/>
</dbReference>
<comment type="subcellular location">
    <subcellularLocation>
        <location evidence="1">Cell membrane</location>
        <topology evidence="1">Multi-pass membrane protein</topology>
    </subcellularLocation>
</comment>
<evidence type="ECO:0000256" key="2">
    <source>
        <dbReference type="ARBA" id="ARBA00008079"/>
    </source>
</evidence>
<keyword evidence="10" id="KW-0560">Oxidoreductase</keyword>
<keyword evidence="7" id="KW-0812">Transmembrane</keyword>
<keyword evidence="5" id="KW-0813">Transport</keyword>
<keyword evidence="18" id="KW-1185">Reference proteome</keyword>
<evidence type="ECO:0000256" key="14">
    <source>
        <dbReference type="ARBA" id="ARBA00030211"/>
    </source>
</evidence>
<dbReference type="InterPro" id="IPR050968">
    <property type="entry name" value="Cytochrome_c_oxidase_bac_sub4"/>
</dbReference>
<evidence type="ECO:0000256" key="3">
    <source>
        <dbReference type="ARBA" id="ARBA00011700"/>
    </source>
</evidence>
<dbReference type="PANTHER" id="PTHR36835">
    <property type="entry name" value="CYTOCHROME BO(3) UBIQUINOL OXIDASE SUBUNIT 4"/>
    <property type="match status" value="1"/>
</dbReference>
<dbReference type="NCBIfam" id="TIGR02847">
    <property type="entry name" value="CyoD"/>
    <property type="match status" value="1"/>
</dbReference>
<dbReference type="EMBL" id="CP043420">
    <property type="protein sequence ID" value="QEL12162.1"/>
    <property type="molecule type" value="Genomic_DNA"/>
</dbReference>
<comment type="subunit">
    <text evidence="3">Heterooctamer of two A chains, two B chains, two C chains and two D chains.</text>
</comment>
<dbReference type="GO" id="GO:0005886">
    <property type="term" value="C:plasma membrane"/>
    <property type="evidence" value="ECO:0007669"/>
    <property type="project" value="UniProtKB-SubCell"/>
</dbReference>
<evidence type="ECO:0000256" key="1">
    <source>
        <dbReference type="ARBA" id="ARBA00004651"/>
    </source>
</evidence>
<proteinExistence type="inferred from homology"/>
<evidence type="ECO:0000313" key="18">
    <source>
        <dbReference type="Proteomes" id="UP000322553"/>
    </source>
</evidence>
<evidence type="ECO:0000256" key="9">
    <source>
        <dbReference type="ARBA" id="ARBA00022989"/>
    </source>
</evidence>
<dbReference type="AlphaFoldDB" id="A0A1S1NWI1"/>
<dbReference type="Proteomes" id="UP000322553">
    <property type="component" value="Chromosome"/>
</dbReference>
<evidence type="ECO:0000256" key="7">
    <source>
        <dbReference type="ARBA" id="ARBA00022692"/>
    </source>
</evidence>
<dbReference type="RefSeq" id="WP_070978009.1">
    <property type="nucleotide sequence ID" value="NZ_CP043420.1"/>
</dbReference>
<organism evidence="17 18">
    <name type="scientific">Kushneria phosphatilytica</name>
    <dbReference type="NCBI Taxonomy" id="657387"/>
    <lineage>
        <taxon>Bacteria</taxon>
        <taxon>Pseudomonadati</taxon>
        <taxon>Pseudomonadota</taxon>
        <taxon>Gammaproteobacteria</taxon>
        <taxon>Oceanospirillales</taxon>
        <taxon>Halomonadaceae</taxon>
        <taxon>Kushneria</taxon>
    </lineage>
</organism>
<evidence type="ECO:0000256" key="5">
    <source>
        <dbReference type="ARBA" id="ARBA00022448"/>
    </source>
</evidence>
<evidence type="ECO:0000256" key="12">
    <source>
        <dbReference type="ARBA" id="ARBA00025694"/>
    </source>
</evidence>
<dbReference type="InterPro" id="IPR005171">
    <property type="entry name" value="Cyt_c_oxidase_su4_prok"/>
</dbReference>
<keyword evidence="6" id="KW-1003">Cell membrane</keyword>
<evidence type="ECO:0000256" key="16">
    <source>
        <dbReference type="ARBA" id="ARBA00032185"/>
    </source>
</evidence>
<gene>
    <name evidence="17" type="primary">cyoD</name>
    <name evidence="17" type="ORF">FY550_14120</name>
</gene>
<dbReference type="InterPro" id="IPR014210">
    <property type="entry name" value="Cyt_o_ubiqinol_oxidase_su4"/>
</dbReference>
<dbReference type="STRING" id="657387.BH688_07360"/>
<evidence type="ECO:0000256" key="10">
    <source>
        <dbReference type="ARBA" id="ARBA00023002"/>
    </source>
</evidence>
<reference evidence="17 18" key="1">
    <citation type="submission" date="2019-08" db="EMBL/GenBank/DDBJ databases">
        <title>Complete genome sequence of Kushneria sp. YCWA18, a halophilic phosphate-solubilizing bacterium isolated from Daqiao saltern in China.</title>
        <authorList>
            <person name="Du G.-X."/>
            <person name="Qu L.-Y."/>
        </authorList>
    </citation>
    <scope>NUCLEOTIDE SEQUENCE [LARGE SCALE GENOMIC DNA]</scope>
    <source>
        <strain evidence="17 18">YCWA18</strain>
    </source>
</reference>
<evidence type="ECO:0000256" key="13">
    <source>
        <dbReference type="ARBA" id="ARBA00030071"/>
    </source>
</evidence>
<evidence type="ECO:0000313" key="17">
    <source>
        <dbReference type="EMBL" id="QEL12162.1"/>
    </source>
</evidence>
<keyword evidence="9" id="KW-1133">Transmembrane helix</keyword>
<evidence type="ECO:0000256" key="11">
    <source>
        <dbReference type="ARBA" id="ARBA00023136"/>
    </source>
</evidence>
<dbReference type="GO" id="GO:0015078">
    <property type="term" value="F:proton transmembrane transporter activity"/>
    <property type="evidence" value="ECO:0007669"/>
    <property type="project" value="TreeGrafter"/>
</dbReference>
<dbReference type="GO" id="GO:0019646">
    <property type="term" value="P:aerobic electron transport chain"/>
    <property type="evidence" value="ECO:0007669"/>
    <property type="project" value="TreeGrafter"/>
</dbReference>
<evidence type="ECO:0000256" key="15">
    <source>
        <dbReference type="ARBA" id="ARBA00031887"/>
    </source>
</evidence>
<evidence type="ECO:0000256" key="8">
    <source>
        <dbReference type="ARBA" id="ARBA00022982"/>
    </source>
</evidence>
<evidence type="ECO:0000256" key="6">
    <source>
        <dbReference type="ARBA" id="ARBA00022475"/>
    </source>
</evidence>
<accession>A0A1S1NWI1</accession>
<comment type="similarity">
    <text evidence="2">Belongs to the cytochrome c oxidase bacterial subunit 4 family.</text>
</comment>
<sequence>MTDKTGITDVGSSGGHGHEGNMKTYVLGLIFSIILTLIPFGMVMLGDFGLVPTVIVLAISAVLQVMVQLIMFLHMNTKSGEGWNMISFAFAVMVVGIVIVGSLWIMFHLNHFMMMSN</sequence>
<name>A0A1S1NWI1_9GAMM</name>
<dbReference type="PANTHER" id="PTHR36835:SF1">
    <property type="entry name" value="CYTOCHROME BO(3) UBIQUINOL OXIDASE SUBUNIT 4"/>
    <property type="match status" value="1"/>
</dbReference>
<dbReference type="GO" id="GO:0009319">
    <property type="term" value="C:cytochrome o ubiquinol oxidase complex"/>
    <property type="evidence" value="ECO:0007669"/>
    <property type="project" value="TreeGrafter"/>
</dbReference>
<dbReference type="GO" id="GO:0015990">
    <property type="term" value="P:electron transport coupled proton transport"/>
    <property type="evidence" value="ECO:0007669"/>
    <property type="project" value="InterPro"/>
</dbReference>
<dbReference type="GO" id="GO:0009486">
    <property type="term" value="F:cytochrome bo3 ubiquinol oxidase activity"/>
    <property type="evidence" value="ECO:0007669"/>
    <property type="project" value="InterPro"/>
</dbReference>
<dbReference type="KEGG" id="kuy:FY550_14120"/>
<protein>
    <recommendedName>
        <fullName evidence="4">Cytochrome bo(3) ubiquinol oxidase subunit 4</fullName>
    </recommendedName>
    <alternativeName>
        <fullName evidence="16">Cytochrome o ubiquinol oxidase subunit 4</fullName>
    </alternativeName>
    <alternativeName>
        <fullName evidence="13">Oxidase bo(3) subunit 4</fullName>
    </alternativeName>
    <alternativeName>
        <fullName evidence="14">Ubiquinol oxidase polypeptide IV</fullName>
    </alternativeName>
    <alternativeName>
        <fullName evidence="15">Ubiquinol oxidase subunit 4</fullName>
    </alternativeName>
</protein>
<keyword evidence="8" id="KW-0249">Electron transport</keyword>
<comment type="function">
    <text evidence="12">Cytochrome bo(3) ubiquinol terminal oxidase is the component of the aerobic respiratory chain of E.coli that predominates when cells are grown at high aeration. Has proton pump activity across the membrane in addition to electron transfer, pumping 2 protons/electron.</text>
</comment>